<protein>
    <recommendedName>
        <fullName evidence="4">WxL domain-containing protein</fullName>
    </recommendedName>
</protein>
<feature type="region of interest" description="Disordered" evidence="1">
    <location>
        <begin position="49"/>
        <end position="72"/>
    </location>
</feature>
<dbReference type="RefSeq" id="WP_407882638.1">
    <property type="nucleotide sequence ID" value="NZ_BQXO01000002.1"/>
</dbReference>
<evidence type="ECO:0000256" key="1">
    <source>
        <dbReference type="SAM" id="MobiDB-lite"/>
    </source>
</evidence>
<dbReference type="EMBL" id="BQXO01000002">
    <property type="protein sequence ID" value="GKT05377.1"/>
    <property type="molecule type" value="Genomic_DNA"/>
</dbReference>
<accession>A0ABQ5JQW1</accession>
<name>A0ABQ5JQW1_9LACO</name>
<dbReference type="Proteomes" id="UP001628078">
    <property type="component" value="Unassembled WGS sequence"/>
</dbReference>
<evidence type="ECO:0008006" key="4">
    <source>
        <dbReference type="Google" id="ProtNLM"/>
    </source>
</evidence>
<comment type="caution">
    <text evidence="2">The sequence shown here is derived from an EMBL/GenBank/DDBJ whole genome shotgun (WGS) entry which is preliminary data.</text>
</comment>
<reference evidence="2 3" key="1">
    <citation type="submission" date="2022-03" db="EMBL/GenBank/DDBJ databases">
        <title>Draft genome sequence of Furfurilactobacillus curtus JCM 31185.</title>
        <authorList>
            <person name="Suzuki S."/>
            <person name="Endo A."/>
            <person name="Kajikawa A."/>
        </authorList>
    </citation>
    <scope>NUCLEOTIDE SEQUENCE [LARGE SCALE GENOMIC DNA]</scope>
    <source>
        <strain evidence="2 3">JCM 31185</strain>
    </source>
</reference>
<proteinExistence type="predicted"/>
<feature type="compositionally biased region" description="Low complexity" evidence="1">
    <location>
        <begin position="51"/>
        <end position="64"/>
    </location>
</feature>
<feature type="compositionally biased region" description="Polar residues" evidence="1">
    <location>
        <begin position="84"/>
        <end position="98"/>
    </location>
</feature>
<gene>
    <name evidence="2" type="ORF">JCM31185_06660</name>
</gene>
<evidence type="ECO:0000313" key="2">
    <source>
        <dbReference type="EMBL" id="GKT05377.1"/>
    </source>
</evidence>
<organism evidence="2 3">
    <name type="scientific">Furfurilactobacillus curtus</name>
    <dbReference type="NCBI Taxonomy" id="1746200"/>
    <lineage>
        <taxon>Bacteria</taxon>
        <taxon>Bacillati</taxon>
        <taxon>Bacillota</taxon>
        <taxon>Bacilli</taxon>
        <taxon>Lactobacillales</taxon>
        <taxon>Lactobacillaceae</taxon>
        <taxon>Furfurilactobacillus</taxon>
    </lineage>
</organism>
<evidence type="ECO:0000313" key="3">
    <source>
        <dbReference type="Proteomes" id="UP001628078"/>
    </source>
</evidence>
<feature type="region of interest" description="Disordered" evidence="1">
    <location>
        <begin position="84"/>
        <end position="106"/>
    </location>
</feature>
<keyword evidence="3" id="KW-1185">Reference proteome</keyword>
<sequence>MNFVMMKSGEINMKFTKSMFDKTVIVILNLLTAGLVGLSITTTIFAKEQATETSMSQTSGTGTSDDLISGDSKSSLVKDPLADLSSNLETQPRQSQNEAKSRVKRDVGAQTQLKNVGEHAWSDFQPVFVDGVSQVPSIQSNNVAVPGKNAFTPLLTKDTRYYDEKTGMQLPNGISPAYPGPYAMRVTHIGYYKGQELDMIYTILASRSDKTIRNATMYTFTAGWHVPDKFLFQSTFGGGLKSGASYVNTVQFVKAGTNTPVQVSGTWTYGALSWNKFSVMNMNQYDGGRGPADSKILFYDAKAYNETGALYITANRGTGDSTQATSRFSEQFTTDKDGIYYMIIQKPSSYVSLDVAYTSLFPAAISPVDLPDPEITGVDNKNKDQQFKISWDAIQTLPNQPSSAALNAFKLTGDLPPLANIKENGITINDVTTGTDLTGQFNITVADGKYQLVARVPSALMNRVIKISFSGKLDVNDPELLKHLTTDPDGDPAIKLDASISNDYILFAQHYISPVHKSSAYVGWSFSGIQIEPAKMLNFGNVFSAGRYSLHEVPNPVVKVVDNRLKKTAAQLELSQVTPIINNNAQEALNARLLAPAVTGELTPLTADPLIVEKSRGALPNLVWNGHQGKALQLILNQMPNTTGQFQTTLDWTVRSGD</sequence>